<reference evidence="11" key="1">
    <citation type="submission" date="2015-11" db="EMBL/GenBank/DDBJ databases">
        <authorList>
            <person name="Kumar R."/>
            <person name="Singh D."/>
            <person name="Swarnkar M.K."/>
            <person name="Singh A.K."/>
            <person name="Kumar S."/>
        </authorList>
    </citation>
    <scope>NUCLEOTIDE SEQUENCE [LARGE SCALE GENOMIC DNA]</scope>
    <source>
        <strain evidence="11">ERGS4:06</strain>
    </source>
</reference>
<dbReference type="GO" id="GO:0003746">
    <property type="term" value="F:translation elongation factor activity"/>
    <property type="evidence" value="ECO:0007669"/>
    <property type="project" value="UniProtKB-UniRule"/>
</dbReference>
<dbReference type="FunFam" id="3.30.70.240:FF:000001">
    <property type="entry name" value="Elongation factor G"/>
    <property type="match status" value="1"/>
</dbReference>
<dbReference type="SMART" id="SM00889">
    <property type="entry name" value="EFG_IV"/>
    <property type="match status" value="1"/>
</dbReference>
<dbReference type="PROSITE" id="PS00301">
    <property type="entry name" value="G_TR_1"/>
    <property type="match status" value="1"/>
</dbReference>
<feature type="binding site" evidence="7">
    <location>
        <begin position="137"/>
        <end position="140"/>
    </location>
    <ligand>
        <name>GTP</name>
        <dbReference type="ChEBI" id="CHEBI:37565"/>
    </ligand>
</feature>
<dbReference type="PANTHER" id="PTHR43261">
    <property type="entry name" value="TRANSLATION ELONGATION FACTOR G-RELATED"/>
    <property type="match status" value="1"/>
</dbReference>
<proteinExistence type="inferred from homology"/>
<evidence type="ECO:0000256" key="7">
    <source>
        <dbReference type="HAMAP-Rule" id="MF_00054"/>
    </source>
</evidence>
<dbReference type="SUPFAM" id="SSF52540">
    <property type="entry name" value="P-loop containing nucleoside triphosphate hydrolases"/>
    <property type="match status" value="1"/>
</dbReference>
<dbReference type="InterPro" id="IPR031157">
    <property type="entry name" value="G_TR_CS"/>
</dbReference>
<feature type="domain" description="Tr-type G" evidence="9">
    <location>
        <begin position="10"/>
        <end position="290"/>
    </location>
</feature>
<dbReference type="SUPFAM" id="SSF54980">
    <property type="entry name" value="EF-G C-terminal domain-like"/>
    <property type="match status" value="2"/>
</dbReference>
<dbReference type="CDD" id="cd04088">
    <property type="entry name" value="EFG_mtEFG_II"/>
    <property type="match status" value="1"/>
</dbReference>
<dbReference type="InterPro" id="IPR014721">
    <property type="entry name" value="Ribsml_uS5_D2-typ_fold_subgr"/>
</dbReference>
<dbReference type="FunFam" id="3.30.230.10:FF:000003">
    <property type="entry name" value="Elongation factor G"/>
    <property type="match status" value="1"/>
</dbReference>
<dbReference type="InterPro" id="IPR004540">
    <property type="entry name" value="Transl_elong_EFG/EF2"/>
</dbReference>
<dbReference type="PRINTS" id="PR00315">
    <property type="entry name" value="ELONGATNFCT"/>
</dbReference>
<feature type="binding site" evidence="7">
    <location>
        <begin position="83"/>
        <end position="87"/>
    </location>
    <ligand>
        <name>GTP</name>
        <dbReference type="ChEBI" id="CHEBI:37565"/>
    </ligand>
</feature>
<comment type="subcellular location">
    <subcellularLocation>
        <location evidence="7">Cytoplasm</location>
    </subcellularLocation>
</comment>
<dbReference type="Proteomes" id="UP000059574">
    <property type="component" value="Chromosome"/>
</dbReference>
<keyword evidence="4 7" id="KW-0648">Protein biosynthesis</keyword>
<organism evidence="10 11">
    <name type="scientific">Arthrobacter alpinus</name>
    <dbReference type="NCBI Taxonomy" id="656366"/>
    <lineage>
        <taxon>Bacteria</taxon>
        <taxon>Bacillati</taxon>
        <taxon>Actinomycetota</taxon>
        <taxon>Actinomycetes</taxon>
        <taxon>Micrococcales</taxon>
        <taxon>Micrococcaceae</taxon>
        <taxon>Arthrobacter</taxon>
    </lineage>
</organism>
<dbReference type="SMART" id="SM00838">
    <property type="entry name" value="EFG_C"/>
    <property type="match status" value="1"/>
</dbReference>
<dbReference type="Pfam" id="PF00009">
    <property type="entry name" value="GTP_EFTU"/>
    <property type="match status" value="1"/>
</dbReference>
<keyword evidence="7" id="KW-0963">Cytoplasm</keyword>
<dbReference type="FunFam" id="3.40.50.300:FF:000029">
    <property type="entry name" value="Elongation factor G"/>
    <property type="match status" value="1"/>
</dbReference>
<evidence type="ECO:0000256" key="2">
    <source>
        <dbReference type="ARBA" id="ARBA00022741"/>
    </source>
</evidence>
<evidence type="ECO:0000256" key="1">
    <source>
        <dbReference type="ARBA" id="ARBA00005870"/>
    </source>
</evidence>
<dbReference type="CDD" id="cd03713">
    <property type="entry name" value="EFG_mtEFG_C"/>
    <property type="match status" value="1"/>
</dbReference>
<evidence type="ECO:0000256" key="4">
    <source>
        <dbReference type="ARBA" id="ARBA00022917"/>
    </source>
</evidence>
<dbReference type="CDD" id="cd16262">
    <property type="entry name" value="EFG_III"/>
    <property type="match status" value="1"/>
</dbReference>
<dbReference type="SUPFAM" id="SSF54211">
    <property type="entry name" value="Ribosomal protein S5 domain 2-like"/>
    <property type="match status" value="1"/>
</dbReference>
<dbReference type="InterPro" id="IPR009000">
    <property type="entry name" value="Transl_B-barrel_sf"/>
</dbReference>
<comment type="similarity">
    <text evidence="1 7">Belongs to the TRAFAC class translation factor GTPase superfamily. Classic translation factor GTPase family. EF-G/EF-2 subfamily.</text>
</comment>
<dbReference type="InterPro" id="IPR047872">
    <property type="entry name" value="EFG_IV"/>
</dbReference>
<evidence type="ECO:0000313" key="11">
    <source>
        <dbReference type="Proteomes" id="UP000059574"/>
    </source>
</evidence>
<comment type="function">
    <text evidence="6 7">Catalyzes the GTP-dependent ribosomal translocation step during translation elongation. During this step, the ribosome changes from the pre-translocational (PRE) to the post-translocational (POST) state as the newly formed A-site-bound peptidyl-tRNA and P-site-bound deacylated tRNA move to the P and E sites, respectively. Catalyzes the coordinated movement of the two tRNA molecules, the mRNA and conformational changes in the ribosome.</text>
</comment>
<dbReference type="InterPro" id="IPR020568">
    <property type="entry name" value="Ribosomal_Su5_D2-typ_SF"/>
</dbReference>
<dbReference type="InterPro" id="IPR004161">
    <property type="entry name" value="EFTu-like_2"/>
</dbReference>
<dbReference type="Gene3D" id="3.30.230.10">
    <property type="match status" value="1"/>
</dbReference>
<dbReference type="SMR" id="A0A0S2LX64"/>
<evidence type="ECO:0000259" key="9">
    <source>
        <dbReference type="PROSITE" id="PS51722"/>
    </source>
</evidence>
<dbReference type="GO" id="GO:0003924">
    <property type="term" value="F:GTPase activity"/>
    <property type="evidence" value="ECO:0007669"/>
    <property type="project" value="InterPro"/>
</dbReference>
<dbReference type="InterPro" id="IPR041095">
    <property type="entry name" value="EFG_II"/>
</dbReference>
<dbReference type="GO" id="GO:0032790">
    <property type="term" value="P:ribosome disassembly"/>
    <property type="evidence" value="ECO:0007669"/>
    <property type="project" value="TreeGrafter"/>
</dbReference>
<dbReference type="InterPro" id="IPR000640">
    <property type="entry name" value="EFG_V-like"/>
</dbReference>
<dbReference type="AlphaFoldDB" id="A0A0S2LX64"/>
<dbReference type="NCBIfam" id="TIGR00484">
    <property type="entry name" value="EF-G"/>
    <property type="match status" value="1"/>
</dbReference>
<dbReference type="FunFam" id="3.30.70.870:FF:000001">
    <property type="entry name" value="Elongation factor G"/>
    <property type="match status" value="1"/>
</dbReference>
<dbReference type="OrthoDB" id="9801472at2"/>
<feature type="binding site" evidence="7">
    <location>
        <begin position="19"/>
        <end position="26"/>
    </location>
    <ligand>
        <name>GTP</name>
        <dbReference type="ChEBI" id="CHEBI:37565"/>
    </ligand>
</feature>
<dbReference type="InterPro" id="IPR035649">
    <property type="entry name" value="EFG_V"/>
</dbReference>
<dbReference type="HAMAP" id="MF_00054_B">
    <property type="entry name" value="EF_G_EF_2_B"/>
    <property type="match status" value="1"/>
</dbReference>
<dbReference type="GO" id="GO:0005525">
    <property type="term" value="F:GTP binding"/>
    <property type="evidence" value="ECO:0007669"/>
    <property type="project" value="UniProtKB-UniRule"/>
</dbReference>
<dbReference type="RefSeq" id="WP_062286626.1">
    <property type="nucleotide sequence ID" value="NZ_CP013200.1"/>
</dbReference>
<evidence type="ECO:0000313" key="10">
    <source>
        <dbReference type="EMBL" id="ALO65999.1"/>
    </source>
</evidence>
<dbReference type="Pfam" id="PF03144">
    <property type="entry name" value="GTP_EFTU_D2"/>
    <property type="match status" value="1"/>
</dbReference>
<dbReference type="NCBIfam" id="NF009381">
    <property type="entry name" value="PRK12740.1-5"/>
    <property type="match status" value="1"/>
</dbReference>
<reference evidence="10 11" key="2">
    <citation type="journal article" date="2016" name="J. Biotechnol.">
        <title>Complete genome sequence of Arthrobacter alpinus ERGS4:06, a yellow pigmented bacterium tolerant to cold and radiations isolated from Sikkim Himalaya.</title>
        <authorList>
            <person name="Kumar R."/>
            <person name="Singh D."/>
            <person name="Swarnkar M.K."/>
            <person name="Singh A.K."/>
            <person name="Kumar S."/>
        </authorList>
    </citation>
    <scope>NUCLEOTIDE SEQUENCE [LARGE SCALE GENOMIC DNA]</scope>
    <source>
        <strain evidence="10 11">ERGS4:06</strain>
    </source>
</reference>
<dbReference type="Gene3D" id="3.40.50.300">
    <property type="entry name" value="P-loop containing nucleotide triphosphate hydrolases"/>
    <property type="match status" value="1"/>
</dbReference>
<keyword evidence="2 7" id="KW-0547">Nucleotide-binding</keyword>
<evidence type="ECO:0000256" key="5">
    <source>
        <dbReference type="ARBA" id="ARBA00023134"/>
    </source>
</evidence>
<dbReference type="Pfam" id="PF14492">
    <property type="entry name" value="EFG_III"/>
    <property type="match status" value="1"/>
</dbReference>
<evidence type="ECO:0000256" key="6">
    <source>
        <dbReference type="ARBA" id="ARBA00024731"/>
    </source>
</evidence>
<dbReference type="InterPro" id="IPR009022">
    <property type="entry name" value="EFG_III"/>
</dbReference>
<dbReference type="Pfam" id="PF00679">
    <property type="entry name" value="EFG_C"/>
    <property type="match status" value="1"/>
</dbReference>
<dbReference type="PANTHER" id="PTHR43261:SF1">
    <property type="entry name" value="RIBOSOME-RELEASING FACTOR 2, MITOCHONDRIAL"/>
    <property type="match status" value="1"/>
</dbReference>
<dbReference type="Gene3D" id="3.30.70.240">
    <property type="match status" value="1"/>
</dbReference>
<gene>
    <name evidence="7 10" type="primary">fusA</name>
    <name evidence="10" type="ORF">AS189_05195</name>
</gene>
<evidence type="ECO:0000256" key="8">
    <source>
        <dbReference type="NCBIfam" id="TIGR00484"/>
    </source>
</evidence>
<dbReference type="SUPFAM" id="SSF50447">
    <property type="entry name" value="Translation proteins"/>
    <property type="match status" value="1"/>
</dbReference>
<dbReference type="CDD" id="cd01434">
    <property type="entry name" value="EFG_mtEFG1_IV"/>
    <property type="match status" value="1"/>
</dbReference>
<dbReference type="Gene3D" id="2.40.30.10">
    <property type="entry name" value="Translation factors"/>
    <property type="match status" value="1"/>
</dbReference>
<dbReference type="CDD" id="cd01886">
    <property type="entry name" value="EF-G"/>
    <property type="match status" value="1"/>
</dbReference>
<dbReference type="Gene3D" id="3.30.70.870">
    <property type="entry name" value="Elongation Factor G (Translational Gtpase), domain 3"/>
    <property type="match status" value="1"/>
</dbReference>
<dbReference type="InterPro" id="IPR000795">
    <property type="entry name" value="T_Tr_GTP-bd_dom"/>
</dbReference>
<dbReference type="NCBIfam" id="TIGR00231">
    <property type="entry name" value="small_GTP"/>
    <property type="match status" value="1"/>
</dbReference>
<name>A0A0S2LX64_9MICC</name>
<sequence length="704" mass="77609">MAQDVLTDLLKVRNIGIMAHIDAGKTTTTERILFYTGVNHKIGETHDGASTTDWMEQEKERGITITSAAVTCFWNNNQINIIDTPGHVDFTVEVERSLRVLDGAVAVFDGKEGVEPQSETVWRQADKYNVPRICFVNKMDKLGADFYFTVDTIINRLGAKPLVMQLPIGVESEFTGVVDLMTMKAFVWAGDSKGDVTMGAAYEIQEIPADLQEKAEEYRAALIEAVAESSEELMEKYLEGVEPSIEELKAGIRKMTVNSEIYPVFCGSAFKNRGVQPMLDAVIDYLPNPIDVGAMIGHDPRDESIEIRREPSETEPFSALAFKIATHPFFGQLNFIRVYSGKVTSGTQLMNSTKGKKERIGKLFQMHANKEMPVDEIHAGHIYAVIGLKDTTTGDTLCDPANPIVLESMTFPAPVIFVAIEPKTKGDQEKLSTAIQKLSAEDPTFTVNLNEDTGQTEIGGMGELHLDILVDRMRREFNVEANVGKPQVAYRETIKRAVAKHDYTHKKQTGGSGQFAKIQIAIEPLDTSEGEMYEFSNKVTGGRVPREYIPSVDQGIQSALPDGVLAGYPMVGIKATLLDGASHDVDSSEMAFKIAGRMAFKEAARMANPILLEPLMEVEVRTPEEYMGEVIGDINSRRGQMQSMEDASGVKVIKALVPLSGMFGYIGDLRSKTQGRAVYSMKFDSYSEVPKAVADEIIQKARGE</sequence>
<dbReference type="InterPro" id="IPR027417">
    <property type="entry name" value="P-loop_NTPase"/>
</dbReference>
<protein>
    <recommendedName>
        <fullName evidence="7 8">Elongation factor G</fullName>
        <shortName evidence="7">EF-G</shortName>
    </recommendedName>
</protein>
<dbReference type="FunFam" id="2.40.30.10:FF:000006">
    <property type="entry name" value="Elongation factor G"/>
    <property type="match status" value="1"/>
</dbReference>
<dbReference type="Pfam" id="PF03764">
    <property type="entry name" value="EFG_IV"/>
    <property type="match status" value="1"/>
</dbReference>
<evidence type="ECO:0000256" key="3">
    <source>
        <dbReference type="ARBA" id="ARBA00022768"/>
    </source>
</evidence>
<dbReference type="PROSITE" id="PS51722">
    <property type="entry name" value="G_TR_2"/>
    <property type="match status" value="1"/>
</dbReference>
<keyword evidence="3 7" id="KW-0251">Elongation factor</keyword>
<dbReference type="EMBL" id="CP013200">
    <property type="protein sequence ID" value="ALO65999.1"/>
    <property type="molecule type" value="Genomic_DNA"/>
</dbReference>
<dbReference type="InterPro" id="IPR005225">
    <property type="entry name" value="Small_GTP-bd"/>
</dbReference>
<dbReference type="InterPro" id="IPR005517">
    <property type="entry name" value="Transl_elong_EFG/EF2_IV"/>
</dbReference>
<dbReference type="InterPro" id="IPR035647">
    <property type="entry name" value="EFG_III/V"/>
</dbReference>
<keyword evidence="5 7" id="KW-0342">GTP-binding</keyword>
<dbReference type="GO" id="GO:0005737">
    <property type="term" value="C:cytoplasm"/>
    <property type="evidence" value="ECO:0007669"/>
    <property type="project" value="UniProtKB-SubCell"/>
</dbReference>
<accession>A0A0S2LX64</accession>